<accession>A0AAF0CVW1</accession>
<dbReference type="PANTHER" id="PTHR43479">
    <property type="entry name" value="ACREF/ENVCD OPERON REPRESSOR-RELATED"/>
    <property type="match status" value="1"/>
</dbReference>
<evidence type="ECO:0000313" key="4">
    <source>
        <dbReference type="EMBL" id="WEG73834.1"/>
    </source>
</evidence>
<feature type="domain" description="HTH tetR-type" evidence="3">
    <location>
        <begin position="5"/>
        <end position="65"/>
    </location>
</feature>
<dbReference type="KEGG" id="vie:OL234_02675"/>
<dbReference type="Gene3D" id="1.10.357.10">
    <property type="entry name" value="Tetracycline Repressor, domain 2"/>
    <property type="match status" value="1"/>
</dbReference>
<sequence>MTKSELKKKLIVEAAKRVFVKKGYVSTTMQDIVDEARISRGGLYRYFTSVKELFEAVMRNEIAIQEENIYADLDVFLETQKQELLTIEHTLRVAGYEFMMKERNSPDEELGKALFKISLKQIEHCLAESNKQQALGIMLELEGLTVMALTGILEETFLTERLEIILERGWGNE</sequence>
<dbReference type="PROSITE" id="PS50977">
    <property type="entry name" value="HTH_TETR_2"/>
    <property type="match status" value="1"/>
</dbReference>
<protein>
    <submittedName>
        <fullName evidence="4">TetR/AcrR family transcriptional regulator</fullName>
    </submittedName>
</protein>
<dbReference type="Proteomes" id="UP001179647">
    <property type="component" value="Chromosome"/>
</dbReference>
<gene>
    <name evidence="4" type="ORF">OL234_02675</name>
</gene>
<dbReference type="PRINTS" id="PR00455">
    <property type="entry name" value="HTHTETR"/>
</dbReference>
<dbReference type="SUPFAM" id="SSF46689">
    <property type="entry name" value="Homeodomain-like"/>
    <property type="match status" value="1"/>
</dbReference>
<dbReference type="InterPro" id="IPR050624">
    <property type="entry name" value="HTH-type_Tx_Regulator"/>
</dbReference>
<name>A0AAF0CVW1_9ENTE</name>
<dbReference type="AlphaFoldDB" id="A0AAF0CVW1"/>
<dbReference type="Pfam" id="PF00440">
    <property type="entry name" value="TetR_N"/>
    <property type="match status" value="1"/>
</dbReference>
<dbReference type="InterPro" id="IPR009057">
    <property type="entry name" value="Homeodomain-like_sf"/>
</dbReference>
<reference evidence="4" key="1">
    <citation type="submission" date="2022-10" db="EMBL/GenBank/DDBJ databases">
        <title>Vagococcus sp. isolated from poultry meat.</title>
        <authorList>
            <person name="Johansson P."/>
            <person name="Bjorkroth J."/>
        </authorList>
    </citation>
    <scope>NUCLEOTIDE SEQUENCE</scope>
    <source>
        <strain evidence="4">STAA11</strain>
    </source>
</reference>
<evidence type="ECO:0000259" key="3">
    <source>
        <dbReference type="PROSITE" id="PS50977"/>
    </source>
</evidence>
<dbReference type="InterPro" id="IPR001647">
    <property type="entry name" value="HTH_TetR"/>
</dbReference>
<keyword evidence="1 2" id="KW-0238">DNA-binding</keyword>
<dbReference type="EMBL" id="CP110232">
    <property type="protein sequence ID" value="WEG73834.1"/>
    <property type="molecule type" value="Genomic_DNA"/>
</dbReference>
<dbReference type="PANTHER" id="PTHR43479:SF11">
    <property type="entry name" value="ACREF_ENVCD OPERON REPRESSOR-RELATED"/>
    <property type="match status" value="1"/>
</dbReference>
<evidence type="ECO:0000313" key="5">
    <source>
        <dbReference type="Proteomes" id="UP001179647"/>
    </source>
</evidence>
<evidence type="ECO:0000256" key="1">
    <source>
        <dbReference type="ARBA" id="ARBA00023125"/>
    </source>
</evidence>
<feature type="DNA-binding region" description="H-T-H motif" evidence="2">
    <location>
        <begin position="28"/>
        <end position="47"/>
    </location>
</feature>
<evidence type="ECO:0000256" key="2">
    <source>
        <dbReference type="PROSITE-ProRule" id="PRU00335"/>
    </source>
</evidence>
<keyword evidence="5" id="KW-1185">Reference proteome</keyword>
<dbReference type="GO" id="GO:0003677">
    <property type="term" value="F:DNA binding"/>
    <property type="evidence" value="ECO:0007669"/>
    <property type="project" value="UniProtKB-UniRule"/>
</dbReference>
<proteinExistence type="predicted"/>
<organism evidence="4 5">
    <name type="scientific">Vagococcus intermedius</name>
    <dbReference type="NCBI Taxonomy" id="2991418"/>
    <lineage>
        <taxon>Bacteria</taxon>
        <taxon>Bacillati</taxon>
        <taxon>Bacillota</taxon>
        <taxon>Bacilli</taxon>
        <taxon>Lactobacillales</taxon>
        <taxon>Enterococcaceae</taxon>
        <taxon>Vagococcus</taxon>
    </lineage>
</organism>
<dbReference type="RefSeq" id="WP_275469634.1">
    <property type="nucleotide sequence ID" value="NZ_CP110232.1"/>
</dbReference>